<dbReference type="GO" id="GO:0006508">
    <property type="term" value="P:proteolysis"/>
    <property type="evidence" value="ECO:0007669"/>
    <property type="project" value="UniProtKB-KW"/>
</dbReference>
<feature type="domain" description="Peptidase M50" evidence="12">
    <location>
        <begin position="2"/>
        <end position="249"/>
    </location>
</feature>
<organism evidence="13 14">
    <name type="scientific">Candidatus Falkowbacteria bacterium RIFOXYA2_FULL_47_19</name>
    <dbReference type="NCBI Taxonomy" id="1797994"/>
    <lineage>
        <taxon>Bacteria</taxon>
        <taxon>Candidatus Falkowiibacteriota</taxon>
    </lineage>
</organism>
<proteinExistence type="inferred from homology"/>
<gene>
    <name evidence="13" type="ORF">A2227_03280</name>
</gene>
<evidence type="ECO:0000313" key="14">
    <source>
        <dbReference type="Proteomes" id="UP000178367"/>
    </source>
</evidence>
<name>A0A1F5SJ15_9BACT</name>
<comment type="subcellular location">
    <subcellularLocation>
        <location evidence="2">Membrane</location>
        <topology evidence="2">Multi-pass membrane protein</topology>
    </subcellularLocation>
</comment>
<dbReference type="AlphaFoldDB" id="A0A1F5SJ15"/>
<feature type="transmembrane region" description="Helical" evidence="11">
    <location>
        <begin position="91"/>
        <end position="114"/>
    </location>
</feature>
<evidence type="ECO:0000256" key="9">
    <source>
        <dbReference type="ARBA" id="ARBA00023049"/>
    </source>
</evidence>
<evidence type="ECO:0000256" key="5">
    <source>
        <dbReference type="ARBA" id="ARBA00022692"/>
    </source>
</evidence>
<keyword evidence="8 11" id="KW-1133">Transmembrane helix</keyword>
<sequence length="264" mass="28679">MAFWILLGILIFIHEFGHYLAARLCGVGIEIFSLGFGPRLTGTRIGLTDYRISLIPLGGYVKMVGDEPGREVRPEFARLSFDNKPLWKKSLIVAAGPAFNFLLAAIIIFGILFAQGIPVKNGDNELSYQKIGPIKSAFMAVVVTGKIVEQQATDIVKMAAGKISVKEHLGGPVAIYKMSKRAAEEGLIAFFFLIALISIGLAIINLLPVPVLDGGHLLFFGIEAVKGGPISLKTRHRAHIAGICILLALMIFVIFNDIARRMPL</sequence>
<evidence type="ECO:0000256" key="4">
    <source>
        <dbReference type="ARBA" id="ARBA00022670"/>
    </source>
</evidence>
<dbReference type="EMBL" id="MFGB01000016">
    <property type="protein sequence ID" value="OGF26281.1"/>
    <property type="molecule type" value="Genomic_DNA"/>
</dbReference>
<keyword evidence="4" id="KW-0645">Protease</keyword>
<evidence type="ECO:0000256" key="3">
    <source>
        <dbReference type="ARBA" id="ARBA00007931"/>
    </source>
</evidence>
<evidence type="ECO:0000256" key="11">
    <source>
        <dbReference type="SAM" id="Phobius"/>
    </source>
</evidence>
<comment type="cofactor">
    <cofactor evidence="1">
        <name>Zn(2+)</name>
        <dbReference type="ChEBI" id="CHEBI:29105"/>
    </cofactor>
</comment>
<evidence type="ECO:0000259" key="12">
    <source>
        <dbReference type="Pfam" id="PF02163"/>
    </source>
</evidence>
<feature type="transmembrane region" description="Helical" evidence="11">
    <location>
        <begin position="238"/>
        <end position="259"/>
    </location>
</feature>
<evidence type="ECO:0000256" key="1">
    <source>
        <dbReference type="ARBA" id="ARBA00001947"/>
    </source>
</evidence>
<reference evidence="13 14" key="1">
    <citation type="journal article" date="2016" name="Nat. Commun.">
        <title>Thousands of microbial genomes shed light on interconnected biogeochemical processes in an aquifer system.</title>
        <authorList>
            <person name="Anantharaman K."/>
            <person name="Brown C.T."/>
            <person name="Hug L.A."/>
            <person name="Sharon I."/>
            <person name="Castelle C.J."/>
            <person name="Probst A.J."/>
            <person name="Thomas B.C."/>
            <person name="Singh A."/>
            <person name="Wilkins M.J."/>
            <person name="Karaoz U."/>
            <person name="Brodie E.L."/>
            <person name="Williams K.H."/>
            <person name="Hubbard S.S."/>
            <person name="Banfield J.F."/>
        </authorList>
    </citation>
    <scope>NUCLEOTIDE SEQUENCE [LARGE SCALE GENOMIC DNA]</scope>
</reference>
<evidence type="ECO:0000256" key="2">
    <source>
        <dbReference type="ARBA" id="ARBA00004141"/>
    </source>
</evidence>
<evidence type="ECO:0000256" key="10">
    <source>
        <dbReference type="ARBA" id="ARBA00023136"/>
    </source>
</evidence>
<dbReference type="InterPro" id="IPR008915">
    <property type="entry name" value="Peptidase_M50"/>
</dbReference>
<feature type="transmembrane region" description="Helical" evidence="11">
    <location>
        <begin position="187"/>
        <end position="207"/>
    </location>
</feature>
<keyword evidence="7" id="KW-0862">Zinc</keyword>
<evidence type="ECO:0000313" key="13">
    <source>
        <dbReference type="EMBL" id="OGF26281.1"/>
    </source>
</evidence>
<dbReference type="STRING" id="1797994.A2227_03280"/>
<dbReference type="CDD" id="cd06163">
    <property type="entry name" value="S2P-M50_PDZ_RseP-like"/>
    <property type="match status" value="1"/>
</dbReference>
<comment type="caution">
    <text evidence="13">The sequence shown here is derived from an EMBL/GenBank/DDBJ whole genome shotgun (WGS) entry which is preliminary data.</text>
</comment>
<dbReference type="Pfam" id="PF02163">
    <property type="entry name" value="Peptidase_M50"/>
    <property type="match status" value="1"/>
</dbReference>
<dbReference type="PANTHER" id="PTHR42837:SF2">
    <property type="entry name" value="MEMBRANE METALLOPROTEASE ARASP2, CHLOROPLASTIC-RELATED"/>
    <property type="match status" value="1"/>
</dbReference>
<dbReference type="GO" id="GO:0004222">
    <property type="term" value="F:metalloendopeptidase activity"/>
    <property type="evidence" value="ECO:0007669"/>
    <property type="project" value="InterPro"/>
</dbReference>
<dbReference type="PANTHER" id="PTHR42837">
    <property type="entry name" value="REGULATOR OF SIGMA-E PROTEASE RSEP"/>
    <property type="match status" value="1"/>
</dbReference>
<keyword evidence="9" id="KW-0482">Metalloprotease</keyword>
<keyword evidence="5 11" id="KW-0812">Transmembrane</keyword>
<keyword evidence="6" id="KW-0378">Hydrolase</keyword>
<evidence type="ECO:0000256" key="6">
    <source>
        <dbReference type="ARBA" id="ARBA00022801"/>
    </source>
</evidence>
<comment type="similarity">
    <text evidence="3">Belongs to the peptidase M50B family.</text>
</comment>
<dbReference type="Proteomes" id="UP000178367">
    <property type="component" value="Unassembled WGS sequence"/>
</dbReference>
<keyword evidence="10 11" id="KW-0472">Membrane</keyword>
<dbReference type="GO" id="GO:0016020">
    <property type="term" value="C:membrane"/>
    <property type="evidence" value="ECO:0007669"/>
    <property type="project" value="UniProtKB-SubCell"/>
</dbReference>
<protein>
    <recommendedName>
        <fullName evidence="12">Peptidase M50 domain-containing protein</fullName>
    </recommendedName>
</protein>
<evidence type="ECO:0000256" key="7">
    <source>
        <dbReference type="ARBA" id="ARBA00022833"/>
    </source>
</evidence>
<dbReference type="InterPro" id="IPR004387">
    <property type="entry name" value="Pept_M50_Zn"/>
</dbReference>
<accession>A0A1F5SJ15</accession>
<evidence type="ECO:0000256" key="8">
    <source>
        <dbReference type="ARBA" id="ARBA00022989"/>
    </source>
</evidence>